<evidence type="ECO:0000313" key="13">
    <source>
        <dbReference type="Proteomes" id="UP000504725"/>
    </source>
</evidence>
<feature type="compositionally biased region" description="Low complexity" evidence="11">
    <location>
        <begin position="469"/>
        <end position="481"/>
    </location>
</feature>
<evidence type="ECO:0000256" key="2">
    <source>
        <dbReference type="ARBA" id="ARBA00004328"/>
    </source>
</evidence>
<keyword evidence="8" id="KW-1171">Viral genome ejection through host cell envelope</keyword>
<evidence type="ECO:0000256" key="9">
    <source>
        <dbReference type="ARBA" id="ARBA00023219"/>
    </source>
</evidence>
<keyword evidence="4" id="KW-1162">Viral penetration into host cytoplasm</keyword>
<keyword evidence="9" id="KW-0231">Viral genome packaging</keyword>
<keyword evidence="3" id="KW-1244">Viral short tail ejection system</keyword>
<evidence type="ECO:0000256" key="11">
    <source>
        <dbReference type="SAM" id="MobiDB-lite"/>
    </source>
</evidence>
<name>A0A6S4P7W7_9CAUD</name>
<dbReference type="Proteomes" id="UP000504725">
    <property type="component" value="Segment"/>
</dbReference>
<keyword evidence="13" id="KW-1185">Reference proteome</keyword>
<evidence type="ECO:0000256" key="10">
    <source>
        <dbReference type="ARBA" id="ARBA00023296"/>
    </source>
</evidence>
<keyword evidence="5" id="KW-1188">Viral release from host cell</keyword>
<dbReference type="Pfam" id="PF12236">
    <property type="entry name" value="Head-tail_con"/>
    <property type="match status" value="1"/>
</dbReference>
<evidence type="ECO:0000256" key="1">
    <source>
        <dbReference type="ARBA" id="ARBA00003421"/>
    </source>
</evidence>
<comment type="function">
    <text evidence="1">Forms the portal vertex of the capsid. This portal plays critical roles in head assembly, genome packaging, neck/tail attachment, and genome ejection. The portal protein multimerizes as a single ring-shaped homododecamer arranged around a central channel.</text>
</comment>
<evidence type="ECO:0000256" key="6">
    <source>
        <dbReference type="ARBA" id="ARBA00022844"/>
    </source>
</evidence>
<evidence type="ECO:0000256" key="7">
    <source>
        <dbReference type="ARBA" id="ARBA00022950"/>
    </source>
</evidence>
<organism evidence="12 13">
    <name type="scientific">uncultured phage_MedDCM-OCT-S38-C3</name>
    <dbReference type="NCBI Taxonomy" id="2740803"/>
    <lineage>
        <taxon>Viruses</taxon>
        <taxon>Duplodnaviria</taxon>
        <taxon>Heunggongvirae</taxon>
        <taxon>Uroviricota</taxon>
        <taxon>Caudoviricetes</taxon>
        <taxon>Autographivirales</taxon>
        <taxon>Stopalavirus</taxon>
        <taxon>Stopalavirus S38C3</taxon>
    </lineage>
</organism>
<proteinExistence type="predicted"/>
<reference evidence="12 13" key="1">
    <citation type="journal article" date="2013" name="PLoS Genet.">
        <title>Expanding the Marine Virosphere Using Metagenomics.</title>
        <authorList>
            <person name="Mizuno C.M."/>
            <person name="Rodriguez-Valera F."/>
            <person name="Kimes N.E."/>
            <person name="Ghai R."/>
        </authorList>
    </citation>
    <scope>NUCLEOTIDE SEQUENCE [LARGE SCALE GENOMIC DNA]</scope>
    <source>
        <strain evidence="12">UvMED-CGR-U-MedDCM-OCT-S38-C3</strain>
    </source>
</reference>
<protein>
    <submittedName>
        <fullName evidence="12">Head-tail connector protein</fullName>
    </submittedName>
</protein>
<dbReference type="GeneID" id="55412219"/>
<keyword evidence="6" id="KW-0946">Virion</keyword>
<dbReference type="RefSeq" id="YP_009777938.1">
    <property type="nucleotide sequence ID" value="NC_047707.1"/>
</dbReference>
<evidence type="ECO:0000256" key="5">
    <source>
        <dbReference type="ARBA" id="ARBA00022612"/>
    </source>
</evidence>
<accession>A0A6S4P7W7</accession>
<dbReference type="InterPro" id="IPR020991">
    <property type="entry name" value="Connector_podovirus"/>
</dbReference>
<evidence type="ECO:0000256" key="8">
    <source>
        <dbReference type="ARBA" id="ARBA00023009"/>
    </source>
</evidence>
<dbReference type="GO" id="GO:0099002">
    <property type="term" value="P:symbiont genome ejection through host cell envelope, short tail mechanism"/>
    <property type="evidence" value="ECO:0007669"/>
    <property type="project" value="UniProtKB-KW"/>
</dbReference>
<evidence type="ECO:0000256" key="4">
    <source>
        <dbReference type="ARBA" id="ARBA00022595"/>
    </source>
</evidence>
<comment type="subcellular location">
    <subcellularLocation>
        <location evidence="2">Virion</location>
    </subcellularLocation>
</comment>
<keyword evidence="7" id="KW-0118">Viral capsid assembly</keyword>
<evidence type="ECO:0000313" key="12">
    <source>
        <dbReference type="EMBL" id="BAQ94441.1"/>
    </source>
</evidence>
<evidence type="ECO:0000256" key="3">
    <source>
        <dbReference type="ARBA" id="ARBA00022470"/>
    </source>
</evidence>
<dbReference type="EMBL" id="AP013548">
    <property type="protein sequence ID" value="BAQ94441.1"/>
    <property type="molecule type" value="Genomic_DNA"/>
</dbReference>
<feature type="region of interest" description="Disordered" evidence="11">
    <location>
        <begin position="469"/>
        <end position="507"/>
    </location>
</feature>
<keyword evidence="10" id="KW-1160">Virus entry into host cell</keyword>
<dbReference type="GO" id="GO:0044423">
    <property type="term" value="C:virion component"/>
    <property type="evidence" value="ECO:0007669"/>
    <property type="project" value="UniProtKB-KW"/>
</dbReference>
<dbReference type="KEGG" id="vg:55412219"/>
<sequence>MENMDSFNLPWNGIGSRGVNNLCSRLLMALLPPTEAFFRFTMDPVELEKQESAMAASGASDDDIAALKSEMELALNKLELSVLRSIETSNDRVVLHEALMHLVVAGNCLLHIDEDGCRAFPLTQYVLLRDPMGNPLECVVCEELTDETLPEELKQLVKEADDERLMGGGAQVIGTQDPFEDNSQYKVHKIFTHIHWDGDRVEWYQEFKQKELNGSRASARKSASPWLPLRMTSMSASSYSPGYVETACIADLQTAEALTQAVCEGSLVSAQCKFLVKPSGVCNPKVLAESANGAYVPGNPDDVFPVQMGGKSSDLAVASATLQQVEQRLAASFMLAEMRQAERVTAEEVRQQTLQLENALGSVYANLTVSFQAPYISRKLELFARQGGMKRLPEGMIKPVTSVGLAGVGRGNDLEKTARFMNILQTTLGPESVAAYIKPSELLRRLASSMGISPVGLVKTEQELAAEQQAAQEQAMQQQLMSQGMADPQKLANAAATAQEMNQPPEG</sequence>